<keyword evidence="8" id="KW-1185">Reference proteome</keyword>
<sequence length="334" mass="37696">MATTTKNVFSTRWTSELDIEEYSIIHQYHMNSLAGDVPQSFSSLDDTTNCFNFDASCNNDLVEEIPSKILKTTHISPKIHPFSSSIHTPPSKHQPSSRILSFEKTGLKVMNHNSPNLIFSPKEEEIELQDQRKSKLIIRGTKRAQTLTRSPSNAQDHILAERKRREKLTQRFVALSALVPGLKKMDKASVLGDAIKHIKYLQEKVKEYEEQKQERTMESMVLVKKSQLVLDENHQSSSSFSDGNRGCSSSNLPEIEVRLSGKDVLIKILCEKQKGNLIKIMGEIEKLGLLITNSNVLPFGPTFDISIIAQRNINFDMKIEDVVKNLSCGLSKLT</sequence>
<feature type="domain" description="BHLH" evidence="7">
    <location>
        <begin position="152"/>
        <end position="201"/>
    </location>
</feature>
<protein>
    <submittedName>
        <fullName evidence="9">Transcription factor bHLH18-like</fullName>
    </submittedName>
</protein>
<dbReference type="PANTHER" id="PTHR45959:SF18">
    <property type="entry name" value="TRANSCRIPTION FACTOR BHLH18"/>
    <property type="match status" value="1"/>
</dbReference>
<evidence type="ECO:0000313" key="8">
    <source>
        <dbReference type="Proteomes" id="UP000694864"/>
    </source>
</evidence>
<accession>A0ABM0SW87</accession>
<keyword evidence="4" id="KW-0804">Transcription</keyword>
<reference evidence="9" key="2">
    <citation type="submission" date="2025-08" db="UniProtKB">
        <authorList>
            <consortium name="RefSeq"/>
        </authorList>
    </citation>
    <scope>IDENTIFICATION</scope>
    <source>
        <tissue evidence="9">Leaf</tissue>
    </source>
</reference>
<gene>
    <name evidence="9" type="primary">LOC104702811</name>
</gene>
<evidence type="ECO:0000256" key="5">
    <source>
        <dbReference type="ARBA" id="ARBA00023242"/>
    </source>
</evidence>
<dbReference type="InterPro" id="IPR011598">
    <property type="entry name" value="bHLH_dom"/>
</dbReference>
<dbReference type="GeneID" id="104702811"/>
<evidence type="ECO:0000256" key="2">
    <source>
        <dbReference type="ARBA" id="ARBA00023015"/>
    </source>
</evidence>
<name>A0ABM0SW87_CAMSA</name>
<feature type="coiled-coil region" evidence="6">
    <location>
        <begin position="191"/>
        <end position="218"/>
    </location>
</feature>
<evidence type="ECO:0000256" key="6">
    <source>
        <dbReference type="SAM" id="Coils"/>
    </source>
</evidence>
<evidence type="ECO:0000259" key="7">
    <source>
        <dbReference type="PROSITE" id="PS50888"/>
    </source>
</evidence>
<dbReference type="CDD" id="cd11452">
    <property type="entry name" value="bHLH_AtNAI1_like"/>
    <property type="match status" value="1"/>
</dbReference>
<dbReference type="RefSeq" id="XP_010417032.1">
    <property type="nucleotide sequence ID" value="XM_010418730.1"/>
</dbReference>
<dbReference type="Proteomes" id="UP000694864">
    <property type="component" value="Chromosome 7"/>
</dbReference>
<organism evidence="8 9">
    <name type="scientific">Camelina sativa</name>
    <name type="common">False flax</name>
    <name type="synonym">Myagrum sativum</name>
    <dbReference type="NCBI Taxonomy" id="90675"/>
    <lineage>
        <taxon>Eukaryota</taxon>
        <taxon>Viridiplantae</taxon>
        <taxon>Streptophyta</taxon>
        <taxon>Embryophyta</taxon>
        <taxon>Tracheophyta</taxon>
        <taxon>Spermatophyta</taxon>
        <taxon>Magnoliopsida</taxon>
        <taxon>eudicotyledons</taxon>
        <taxon>Gunneridae</taxon>
        <taxon>Pentapetalae</taxon>
        <taxon>rosids</taxon>
        <taxon>malvids</taxon>
        <taxon>Brassicales</taxon>
        <taxon>Brassicaceae</taxon>
        <taxon>Camelineae</taxon>
        <taxon>Camelina</taxon>
    </lineage>
</organism>
<dbReference type="InterPro" id="IPR054502">
    <property type="entry name" value="bHLH-TF_ACT-like_plant"/>
</dbReference>
<keyword evidence="3" id="KW-0238">DNA-binding</keyword>
<dbReference type="PROSITE" id="PS50888">
    <property type="entry name" value="BHLH"/>
    <property type="match status" value="1"/>
</dbReference>
<keyword evidence="5" id="KW-0539">Nucleus</keyword>
<comment type="subcellular location">
    <subcellularLocation>
        <location evidence="1">Nucleus</location>
    </subcellularLocation>
</comment>
<dbReference type="InterPro" id="IPR036638">
    <property type="entry name" value="HLH_DNA-bd_sf"/>
</dbReference>
<keyword evidence="2" id="KW-0805">Transcription regulation</keyword>
<dbReference type="Pfam" id="PF00010">
    <property type="entry name" value="HLH"/>
    <property type="match status" value="1"/>
</dbReference>
<evidence type="ECO:0000313" key="9">
    <source>
        <dbReference type="RefSeq" id="XP_010417032.1"/>
    </source>
</evidence>
<evidence type="ECO:0000256" key="1">
    <source>
        <dbReference type="ARBA" id="ARBA00004123"/>
    </source>
</evidence>
<dbReference type="SUPFAM" id="SSF47459">
    <property type="entry name" value="HLH, helix-loop-helix DNA-binding domain"/>
    <property type="match status" value="1"/>
</dbReference>
<keyword evidence="6" id="KW-0175">Coiled coil</keyword>
<reference evidence="8" key="1">
    <citation type="journal article" date="2014" name="Nat. Commun.">
        <title>The emerging biofuel crop Camelina sativa retains a highly undifferentiated hexaploid genome structure.</title>
        <authorList>
            <person name="Kagale S."/>
            <person name="Koh C."/>
            <person name="Nixon J."/>
            <person name="Bollina V."/>
            <person name="Clarke W.E."/>
            <person name="Tuteja R."/>
            <person name="Spillane C."/>
            <person name="Robinson S.J."/>
            <person name="Links M.G."/>
            <person name="Clarke C."/>
            <person name="Higgins E.E."/>
            <person name="Huebert T."/>
            <person name="Sharpe A.G."/>
            <person name="Parkin I.A."/>
        </authorList>
    </citation>
    <scope>NUCLEOTIDE SEQUENCE [LARGE SCALE GENOMIC DNA]</scope>
    <source>
        <strain evidence="8">cv. DH55</strain>
    </source>
</reference>
<evidence type="ECO:0000256" key="3">
    <source>
        <dbReference type="ARBA" id="ARBA00023125"/>
    </source>
</evidence>
<dbReference type="InterPro" id="IPR052610">
    <property type="entry name" value="bHLH_transcription_regulator"/>
</dbReference>
<dbReference type="SMART" id="SM00353">
    <property type="entry name" value="HLH"/>
    <property type="match status" value="1"/>
</dbReference>
<dbReference type="Gene3D" id="4.10.280.10">
    <property type="entry name" value="Helix-loop-helix DNA-binding domain"/>
    <property type="match status" value="1"/>
</dbReference>
<proteinExistence type="predicted"/>
<evidence type="ECO:0000256" key="4">
    <source>
        <dbReference type="ARBA" id="ARBA00023163"/>
    </source>
</evidence>
<dbReference type="PANTHER" id="PTHR45959">
    <property type="entry name" value="BHLH TRANSCRIPTION FACTOR"/>
    <property type="match status" value="1"/>
</dbReference>
<dbReference type="Pfam" id="PF22754">
    <property type="entry name" value="bHLH-TF_ACT-like_plant"/>
    <property type="match status" value="1"/>
</dbReference>